<accession>A0A1R1XT66</accession>
<evidence type="ECO:0000313" key="1">
    <source>
        <dbReference type="EMBL" id="OMJ17821.1"/>
    </source>
</evidence>
<proteinExistence type="predicted"/>
<dbReference type="EMBL" id="LSSN01001923">
    <property type="protein sequence ID" value="OMJ17821.1"/>
    <property type="molecule type" value="Genomic_DNA"/>
</dbReference>
<keyword evidence="2" id="KW-1185">Reference proteome</keyword>
<sequence length="88" mass="10240">MTSNGNQNLNPDGNIDFRNFKFGADSEDYEFDDISENFENQYTFSDLYDNIITINAKKYKIEQVSVYLSFAEVRKTIKKVRIVPGINK</sequence>
<evidence type="ECO:0000313" key="2">
    <source>
        <dbReference type="Proteomes" id="UP000187283"/>
    </source>
</evidence>
<comment type="caution">
    <text evidence="1">The sequence shown here is derived from an EMBL/GenBank/DDBJ whole genome shotgun (WGS) entry which is preliminary data.</text>
</comment>
<protein>
    <submittedName>
        <fullName evidence="1">Uncharacterized protein</fullName>
    </submittedName>
</protein>
<reference evidence="1 2" key="1">
    <citation type="submission" date="2017-01" db="EMBL/GenBank/DDBJ databases">
        <authorList>
            <person name="Mah S.A."/>
            <person name="Swanson W.J."/>
            <person name="Moy G.W."/>
            <person name="Vacquier V.D."/>
        </authorList>
    </citation>
    <scope>NUCLEOTIDE SEQUENCE [LARGE SCALE GENOMIC DNA]</scope>
    <source>
        <strain evidence="1 2">GSMNP</strain>
    </source>
</reference>
<dbReference type="OrthoDB" id="10068793at2759"/>
<feature type="non-terminal residue" evidence="1">
    <location>
        <position position="88"/>
    </location>
</feature>
<dbReference type="AlphaFoldDB" id="A0A1R1XT66"/>
<gene>
    <name evidence="1" type="ORF">AYI70_g5722</name>
</gene>
<name>A0A1R1XT66_9FUNG</name>
<organism evidence="1 2">
    <name type="scientific">Smittium culicis</name>
    <dbReference type="NCBI Taxonomy" id="133412"/>
    <lineage>
        <taxon>Eukaryota</taxon>
        <taxon>Fungi</taxon>
        <taxon>Fungi incertae sedis</taxon>
        <taxon>Zoopagomycota</taxon>
        <taxon>Kickxellomycotina</taxon>
        <taxon>Harpellomycetes</taxon>
        <taxon>Harpellales</taxon>
        <taxon>Legeriomycetaceae</taxon>
        <taxon>Smittium</taxon>
    </lineage>
</organism>
<dbReference type="Proteomes" id="UP000187283">
    <property type="component" value="Unassembled WGS sequence"/>
</dbReference>